<dbReference type="SMART" id="SM00387">
    <property type="entry name" value="HATPase_c"/>
    <property type="match status" value="1"/>
</dbReference>
<dbReference type="SMART" id="SM00448">
    <property type="entry name" value="REC"/>
    <property type="match status" value="1"/>
</dbReference>
<keyword evidence="4" id="KW-0808">Transferase</keyword>
<evidence type="ECO:0000256" key="1">
    <source>
        <dbReference type="ARBA" id="ARBA00000085"/>
    </source>
</evidence>
<accession>A0A839TCD5</accession>
<dbReference type="Pfam" id="PF01590">
    <property type="entry name" value="GAF"/>
    <property type="match status" value="1"/>
</dbReference>
<dbReference type="PROSITE" id="PS50110">
    <property type="entry name" value="RESPONSE_REGULATORY"/>
    <property type="match status" value="1"/>
</dbReference>
<evidence type="ECO:0000256" key="6">
    <source>
        <dbReference type="ARBA" id="ARBA00022777"/>
    </source>
</evidence>
<evidence type="ECO:0000256" key="2">
    <source>
        <dbReference type="ARBA" id="ARBA00012438"/>
    </source>
</evidence>
<proteinExistence type="predicted"/>
<dbReference type="InterPro" id="IPR003661">
    <property type="entry name" value="HisK_dim/P_dom"/>
</dbReference>
<dbReference type="FunFam" id="1.10.287.130:FF:000002">
    <property type="entry name" value="Two-component osmosensing histidine kinase"/>
    <property type="match status" value="1"/>
</dbReference>
<keyword evidence="6 12" id="KW-0418">Kinase</keyword>
<feature type="modified residue" description="4-aspartylphosphate" evidence="9">
    <location>
        <position position="535"/>
    </location>
</feature>
<comment type="caution">
    <text evidence="12">The sequence shown here is derived from an EMBL/GenBank/DDBJ whole genome shotgun (WGS) entry which is preliminary data.</text>
</comment>
<evidence type="ECO:0000256" key="4">
    <source>
        <dbReference type="ARBA" id="ARBA00022679"/>
    </source>
</evidence>
<dbReference type="CDD" id="cd16922">
    <property type="entry name" value="HATPase_EvgS-ArcB-TorS-like"/>
    <property type="match status" value="1"/>
</dbReference>
<organism evidence="12 13">
    <name type="scientific">Psychrobacter luti</name>
    <dbReference type="NCBI Taxonomy" id="198481"/>
    <lineage>
        <taxon>Bacteria</taxon>
        <taxon>Pseudomonadati</taxon>
        <taxon>Pseudomonadota</taxon>
        <taxon>Gammaproteobacteria</taxon>
        <taxon>Moraxellales</taxon>
        <taxon>Moraxellaceae</taxon>
        <taxon>Psychrobacter</taxon>
    </lineage>
</organism>
<dbReference type="InterPro" id="IPR004358">
    <property type="entry name" value="Sig_transdc_His_kin-like_C"/>
</dbReference>
<dbReference type="InterPro" id="IPR005467">
    <property type="entry name" value="His_kinase_dom"/>
</dbReference>
<dbReference type="Pfam" id="PF00072">
    <property type="entry name" value="Response_reg"/>
    <property type="match status" value="1"/>
</dbReference>
<evidence type="ECO:0000256" key="7">
    <source>
        <dbReference type="ARBA" id="ARBA00022840"/>
    </source>
</evidence>
<evidence type="ECO:0000256" key="9">
    <source>
        <dbReference type="PROSITE-ProRule" id="PRU00169"/>
    </source>
</evidence>
<comment type="catalytic activity">
    <reaction evidence="1">
        <text>ATP + protein L-histidine = ADP + protein N-phospho-L-histidine.</text>
        <dbReference type="EC" id="2.7.13.3"/>
    </reaction>
</comment>
<gene>
    <name evidence="12" type="ORF">FHS24_001649</name>
</gene>
<dbReference type="Pfam" id="PF00512">
    <property type="entry name" value="HisKA"/>
    <property type="match status" value="1"/>
</dbReference>
<dbReference type="EC" id="2.7.13.3" evidence="2"/>
<keyword evidence="5" id="KW-0547">Nucleotide-binding</keyword>
<sequence length="611" mass="68336">MSTSNVPKNDYPIAADDAERINRLKKYQVLNDNEEPAFARLTELAKLFFNMPIVTITFMDEDTQYLKSSHGLGGVCTTTRKVAICNYTILSDKVFVVPDLAADNRFNQNPLVTESPHLRFYAGAPIIMHEDGKTYRLGSLCLMDVEPHHEFTDKHAELLAQFAMMAADALQLQDQQRHAKHANEMKSEFLANMSHEIRTPMNGIIGMVEMLSETKLSAEQQEYIDNIKVSNEHLLAIINGILDLSKVESGKMTIDSIPMNLSSLCNEVVSLFAVKARQRGLILDYHYTESLSPYVKGDPVRLKQIMVNLVNNAIKFTREGGRVTIDVKHMENNPCDDKQGDYDSSCHEDGYLGSHILESHVEQASHYDTGDKSLVNHQDMTLCIEVTDTGVGIKPESLEAIFDAYDQANKYTHRLYGGTGLGLSVCKSLVELMGGYIEVDSAVGIGTTFTVLLPLPTIDEAGYETWQDENDFTMAAPSHELVGHILLVEDDSVNAMIAKKSLNNSGHTVTHVGDGQQAIEIFSLNPELYDVILMDHHMPIMDGVQATIKLHELYDPQALPPIIALTANAMDGERKKYLDVGMQDYCTKPFKQEQLNALVQYWLMHKQSMEE</sequence>
<dbReference type="Proteomes" id="UP000588111">
    <property type="component" value="Unassembled WGS sequence"/>
</dbReference>
<dbReference type="Gene3D" id="1.10.287.130">
    <property type="match status" value="1"/>
</dbReference>
<dbReference type="SUPFAM" id="SSF47384">
    <property type="entry name" value="Homodimeric domain of signal transducing histidine kinase"/>
    <property type="match status" value="1"/>
</dbReference>
<protein>
    <recommendedName>
        <fullName evidence="2">histidine kinase</fullName>
        <ecNumber evidence="2">2.7.13.3</ecNumber>
    </recommendedName>
</protein>
<dbReference type="SMART" id="SM00065">
    <property type="entry name" value="GAF"/>
    <property type="match status" value="1"/>
</dbReference>
<dbReference type="Gene3D" id="3.40.50.2300">
    <property type="match status" value="1"/>
</dbReference>
<evidence type="ECO:0000256" key="5">
    <source>
        <dbReference type="ARBA" id="ARBA00022741"/>
    </source>
</evidence>
<dbReference type="SUPFAM" id="SSF55874">
    <property type="entry name" value="ATPase domain of HSP90 chaperone/DNA topoisomerase II/histidine kinase"/>
    <property type="match status" value="1"/>
</dbReference>
<dbReference type="InterPro" id="IPR001789">
    <property type="entry name" value="Sig_transdc_resp-reg_receiver"/>
</dbReference>
<dbReference type="SUPFAM" id="SSF52172">
    <property type="entry name" value="CheY-like"/>
    <property type="match status" value="1"/>
</dbReference>
<dbReference type="GO" id="GO:0005524">
    <property type="term" value="F:ATP binding"/>
    <property type="evidence" value="ECO:0007669"/>
    <property type="project" value="UniProtKB-KW"/>
</dbReference>
<dbReference type="InterPro" id="IPR029016">
    <property type="entry name" value="GAF-like_dom_sf"/>
</dbReference>
<dbReference type="PROSITE" id="PS50109">
    <property type="entry name" value="HIS_KIN"/>
    <property type="match status" value="1"/>
</dbReference>
<dbReference type="SUPFAM" id="SSF55781">
    <property type="entry name" value="GAF domain-like"/>
    <property type="match status" value="1"/>
</dbReference>
<keyword evidence="8" id="KW-0902">Two-component regulatory system</keyword>
<dbReference type="InterPro" id="IPR036890">
    <property type="entry name" value="HATPase_C_sf"/>
</dbReference>
<dbReference type="PANTHER" id="PTHR45339:SF1">
    <property type="entry name" value="HYBRID SIGNAL TRANSDUCTION HISTIDINE KINASE J"/>
    <property type="match status" value="1"/>
</dbReference>
<dbReference type="GO" id="GO:0000155">
    <property type="term" value="F:phosphorelay sensor kinase activity"/>
    <property type="evidence" value="ECO:0007669"/>
    <property type="project" value="InterPro"/>
</dbReference>
<keyword evidence="7" id="KW-0067">ATP-binding</keyword>
<dbReference type="RefSeq" id="WP_227671740.1">
    <property type="nucleotide sequence ID" value="NZ_CAJHAH010000003.1"/>
</dbReference>
<dbReference type="InterPro" id="IPR003594">
    <property type="entry name" value="HATPase_dom"/>
</dbReference>
<feature type="domain" description="Response regulatory" evidence="11">
    <location>
        <begin position="484"/>
        <end position="603"/>
    </location>
</feature>
<keyword evidence="3 9" id="KW-0597">Phosphoprotein</keyword>
<dbReference type="PANTHER" id="PTHR45339">
    <property type="entry name" value="HYBRID SIGNAL TRANSDUCTION HISTIDINE KINASE J"/>
    <property type="match status" value="1"/>
</dbReference>
<dbReference type="PRINTS" id="PR00344">
    <property type="entry name" value="BCTRLSENSOR"/>
</dbReference>
<feature type="domain" description="Histidine kinase" evidence="10">
    <location>
        <begin position="192"/>
        <end position="457"/>
    </location>
</feature>
<evidence type="ECO:0000256" key="3">
    <source>
        <dbReference type="ARBA" id="ARBA00022553"/>
    </source>
</evidence>
<evidence type="ECO:0000259" key="10">
    <source>
        <dbReference type="PROSITE" id="PS50109"/>
    </source>
</evidence>
<evidence type="ECO:0000313" key="13">
    <source>
        <dbReference type="Proteomes" id="UP000588111"/>
    </source>
</evidence>
<evidence type="ECO:0000313" key="12">
    <source>
        <dbReference type="EMBL" id="MBB3107132.1"/>
    </source>
</evidence>
<keyword evidence="13" id="KW-1185">Reference proteome</keyword>
<dbReference type="Gene3D" id="3.30.450.40">
    <property type="match status" value="1"/>
</dbReference>
<name>A0A839TCD5_9GAMM</name>
<dbReference type="SMART" id="SM00388">
    <property type="entry name" value="HisKA"/>
    <property type="match status" value="1"/>
</dbReference>
<dbReference type="CDD" id="cd00082">
    <property type="entry name" value="HisKA"/>
    <property type="match status" value="1"/>
</dbReference>
<dbReference type="InterPro" id="IPR011006">
    <property type="entry name" value="CheY-like_superfamily"/>
</dbReference>
<reference evidence="12 13" key="1">
    <citation type="submission" date="2020-08" db="EMBL/GenBank/DDBJ databases">
        <title>Genomic Encyclopedia of Type Strains, Phase III (KMG-III): the genomes of soil and plant-associated and newly described type strains.</title>
        <authorList>
            <person name="Whitman W."/>
        </authorList>
    </citation>
    <scope>NUCLEOTIDE SEQUENCE [LARGE SCALE GENOMIC DNA]</scope>
    <source>
        <strain evidence="12 13">CECT 5885</strain>
    </source>
</reference>
<dbReference type="Pfam" id="PF02518">
    <property type="entry name" value="HATPase_c"/>
    <property type="match status" value="1"/>
</dbReference>
<evidence type="ECO:0000256" key="8">
    <source>
        <dbReference type="ARBA" id="ARBA00023012"/>
    </source>
</evidence>
<dbReference type="EMBL" id="JACHXL010000003">
    <property type="protein sequence ID" value="MBB3107132.1"/>
    <property type="molecule type" value="Genomic_DNA"/>
</dbReference>
<dbReference type="AlphaFoldDB" id="A0A839TCD5"/>
<dbReference type="InterPro" id="IPR036097">
    <property type="entry name" value="HisK_dim/P_sf"/>
</dbReference>
<dbReference type="CDD" id="cd17546">
    <property type="entry name" value="REC_hyHK_CKI1_RcsC-like"/>
    <property type="match status" value="1"/>
</dbReference>
<dbReference type="Gene3D" id="3.30.565.10">
    <property type="entry name" value="Histidine kinase-like ATPase, C-terminal domain"/>
    <property type="match status" value="1"/>
</dbReference>
<evidence type="ECO:0000259" key="11">
    <source>
        <dbReference type="PROSITE" id="PS50110"/>
    </source>
</evidence>
<dbReference type="InterPro" id="IPR003018">
    <property type="entry name" value="GAF"/>
</dbReference>